<dbReference type="InterPro" id="IPR052910">
    <property type="entry name" value="ABC-Purine-Binding"/>
</dbReference>
<dbReference type="Pfam" id="PF02608">
    <property type="entry name" value="Bmp"/>
    <property type="match status" value="1"/>
</dbReference>
<dbReference type="AlphaFoldDB" id="A0A2T3WAP2"/>
<organism evidence="4 5">
    <name type="scientific">Deinococcus arcticus</name>
    <dbReference type="NCBI Taxonomy" id="2136176"/>
    <lineage>
        <taxon>Bacteria</taxon>
        <taxon>Thermotogati</taxon>
        <taxon>Deinococcota</taxon>
        <taxon>Deinococci</taxon>
        <taxon>Deinococcales</taxon>
        <taxon>Deinococcaceae</taxon>
        <taxon>Deinococcus</taxon>
    </lineage>
</organism>
<feature type="chain" id="PRO_5015501245" evidence="2">
    <location>
        <begin position="26"/>
        <end position="388"/>
    </location>
</feature>
<evidence type="ECO:0000256" key="1">
    <source>
        <dbReference type="ARBA" id="ARBA00022729"/>
    </source>
</evidence>
<evidence type="ECO:0000256" key="2">
    <source>
        <dbReference type="SAM" id="SignalP"/>
    </source>
</evidence>
<sequence length="388" mass="42539">MKHLLLAAPLTLALMTTAASPAAQAQQTGKLKACFIYVGPVGDIGWSYAHDEARKKTEKALPWLETKYVESVPEGQAAPVIDRLVRDKCQVIFTTSFGFMDQTLDAARKYPNVIFAHASGFKRAPNMATYMADFYQIYYLNGLMAAAVSKSDKLGYVAAFPVPELKRHISAFALGARAVNPRATVSVKWINAWFDPNKAREAAEALISEGAGALAFTEDTATVVQTAASRKIPSFAHYSPMYKFAPDYVVSGQLVHWEKIYIDFLTKVRSGTYTTKNLQKVDYWNLLKGGSVELGAQDGMAINPRWIPALKAKTMTVNGKKISVYDRVMALKAEMERGGKFDPFTGPLKDRNGILRVKAGKVATVAELNNMAWVAPGVTGQVADEPKK</sequence>
<reference evidence="4 5" key="1">
    <citation type="submission" date="2018-03" db="EMBL/GenBank/DDBJ databases">
        <title>Draft genome of Deinococcus sp. OD32.</title>
        <authorList>
            <person name="Wang X.-P."/>
            <person name="Du Z.-J."/>
        </authorList>
    </citation>
    <scope>NUCLEOTIDE SEQUENCE [LARGE SCALE GENOMIC DNA]</scope>
    <source>
        <strain evidence="4 5">OD32</strain>
    </source>
</reference>
<gene>
    <name evidence="4" type="ORF">C8263_03985</name>
</gene>
<evidence type="ECO:0000259" key="3">
    <source>
        <dbReference type="Pfam" id="PF02608"/>
    </source>
</evidence>
<proteinExistence type="predicted"/>
<feature type="signal peptide" evidence="2">
    <location>
        <begin position="1"/>
        <end position="25"/>
    </location>
</feature>
<dbReference type="Proteomes" id="UP000240317">
    <property type="component" value="Unassembled WGS sequence"/>
</dbReference>
<dbReference type="RefSeq" id="WP_107136826.1">
    <property type="nucleotide sequence ID" value="NZ_PYSV01000003.1"/>
</dbReference>
<protein>
    <submittedName>
        <fullName evidence="4">BMP family ABC transporter substrate-binding protein</fullName>
    </submittedName>
</protein>
<evidence type="ECO:0000313" key="5">
    <source>
        <dbReference type="Proteomes" id="UP000240317"/>
    </source>
</evidence>
<keyword evidence="1 2" id="KW-0732">Signal</keyword>
<dbReference type="Gene3D" id="3.40.50.2300">
    <property type="match status" value="2"/>
</dbReference>
<accession>A0A2T3WAP2</accession>
<evidence type="ECO:0000313" key="4">
    <source>
        <dbReference type="EMBL" id="PTA68969.1"/>
    </source>
</evidence>
<dbReference type="PANTHER" id="PTHR43208:SF1">
    <property type="entry name" value="ABC TRANSPORTER SUBSTRATE-BINDING PROTEIN"/>
    <property type="match status" value="1"/>
</dbReference>
<dbReference type="CDD" id="cd19963">
    <property type="entry name" value="PBP1_BMP-like"/>
    <property type="match status" value="1"/>
</dbReference>
<dbReference type="GO" id="GO:0005886">
    <property type="term" value="C:plasma membrane"/>
    <property type="evidence" value="ECO:0007669"/>
    <property type="project" value="InterPro"/>
</dbReference>
<dbReference type="PANTHER" id="PTHR43208">
    <property type="entry name" value="ABC TRANSPORTER SUBSTRATE-BINDING PROTEIN"/>
    <property type="match status" value="1"/>
</dbReference>
<dbReference type="InterPro" id="IPR003760">
    <property type="entry name" value="PnrA-like"/>
</dbReference>
<dbReference type="EMBL" id="PYSV01000003">
    <property type="protein sequence ID" value="PTA68969.1"/>
    <property type="molecule type" value="Genomic_DNA"/>
</dbReference>
<name>A0A2T3WAP2_9DEIO</name>
<feature type="domain" description="ABC transporter substrate-binding protein PnrA-like" evidence="3">
    <location>
        <begin position="31"/>
        <end position="285"/>
    </location>
</feature>
<dbReference type="OrthoDB" id="9769871at2"/>
<comment type="caution">
    <text evidence="4">The sequence shown here is derived from an EMBL/GenBank/DDBJ whole genome shotgun (WGS) entry which is preliminary data.</text>
</comment>
<keyword evidence="5" id="KW-1185">Reference proteome</keyword>